<evidence type="ECO:0000259" key="2">
    <source>
        <dbReference type="PROSITE" id="PS51352"/>
    </source>
</evidence>
<keyword evidence="4" id="KW-1185">Reference proteome</keyword>
<dbReference type="InterPro" id="IPR036249">
    <property type="entry name" value="Thioredoxin-like_sf"/>
</dbReference>
<dbReference type="PROSITE" id="PS00194">
    <property type="entry name" value="THIOREDOXIN_1"/>
    <property type="match status" value="1"/>
</dbReference>
<proteinExistence type="predicted"/>
<evidence type="ECO:0000313" key="4">
    <source>
        <dbReference type="Proteomes" id="UP000484164"/>
    </source>
</evidence>
<dbReference type="PROSITE" id="PS51352">
    <property type="entry name" value="THIOREDOXIN_2"/>
    <property type="match status" value="1"/>
</dbReference>
<accession>A0A6L3ZF21</accession>
<gene>
    <name evidence="3" type="ORF">F8C82_12175</name>
</gene>
<comment type="caution">
    <text evidence="3">The sequence shown here is derived from an EMBL/GenBank/DDBJ whole genome shotgun (WGS) entry which is preliminary data.</text>
</comment>
<dbReference type="OrthoDB" id="634996at2"/>
<dbReference type="PANTHER" id="PTHR42852:SF13">
    <property type="entry name" value="PROTEIN DIPZ"/>
    <property type="match status" value="1"/>
</dbReference>
<keyword evidence="1" id="KW-0676">Redox-active center</keyword>
<dbReference type="InterPro" id="IPR017937">
    <property type="entry name" value="Thioredoxin_CS"/>
</dbReference>
<evidence type="ECO:0000313" key="3">
    <source>
        <dbReference type="EMBL" id="KAB2816431.1"/>
    </source>
</evidence>
<dbReference type="RefSeq" id="WP_151693858.1">
    <property type="nucleotide sequence ID" value="NZ_BMGX01000001.1"/>
</dbReference>
<dbReference type="Proteomes" id="UP000484164">
    <property type="component" value="Unassembled WGS sequence"/>
</dbReference>
<protein>
    <submittedName>
        <fullName evidence="3">TlpA family protein disulfide reductase</fullName>
    </submittedName>
</protein>
<sequence length="418" mass="48698">MKYSLIAASLICSLHLFGQSTSDRMRGSMEAYNKGDFHTSCVYLDSLSSNLKWYNNSFNVRVHRAIENNDTQAIRFFDYYSSHPEFETSEWVQPVKAYINIRQAAQTEANILAIEYYEWLEQKLKEGDINPYDGLYSIAIYDLLEKRQLLTPELRLHFIKKCSSIVPKSDVDPSVEKYAQLYINVAIHKADPHTVEDFQEVAFTPQDQRNLLFYLLMDEEVQALPTLGELLTEKAKTESVSMDESTYWRWMNLTVNPSQSSLDLYREAFAQEQDFLDTTGAYIQRYWEPVWNVPIVEEQTQKHTLNSTWVLIDFWGTWCAPCVDELPQYQRLQERLENGEIPQLHLVTFSYGSKDLDHFLQTNGYDFKVVEINYDQKHELGIHSFPSTYIVSPSGRMLQLPTLTDKVGAAEIWSQLFQ</sequence>
<dbReference type="Gene3D" id="3.40.30.10">
    <property type="entry name" value="Glutaredoxin"/>
    <property type="match status" value="1"/>
</dbReference>
<dbReference type="EMBL" id="WBVQ01000002">
    <property type="protein sequence ID" value="KAB2816431.1"/>
    <property type="molecule type" value="Genomic_DNA"/>
</dbReference>
<dbReference type="PANTHER" id="PTHR42852">
    <property type="entry name" value="THIOL:DISULFIDE INTERCHANGE PROTEIN DSBE"/>
    <property type="match status" value="1"/>
</dbReference>
<evidence type="ECO:0000256" key="1">
    <source>
        <dbReference type="ARBA" id="ARBA00023284"/>
    </source>
</evidence>
<dbReference type="Pfam" id="PF13905">
    <property type="entry name" value="Thioredoxin_8"/>
    <property type="match status" value="1"/>
</dbReference>
<feature type="domain" description="Thioredoxin" evidence="2">
    <location>
        <begin position="262"/>
        <end position="418"/>
    </location>
</feature>
<dbReference type="SUPFAM" id="SSF52833">
    <property type="entry name" value="Thioredoxin-like"/>
    <property type="match status" value="1"/>
</dbReference>
<dbReference type="CDD" id="cd02966">
    <property type="entry name" value="TlpA_like_family"/>
    <property type="match status" value="1"/>
</dbReference>
<dbReference type="InterPro" id="IPR012336">
    <property type="entry name" value="Thioredoxin-like_fold"/>
</dbReference>
<dbReference type="AlphaFoldDB" id="A0A6L3ZF21"/>
<dbReference type="InterPro" id="IPR050553">
    <property type="entry name" value="Thioredoxin_ResA/DsbE_sf"/>
</dbReference>
<reference evidence="3 4" key="1">
    <citation type="submission" date="2019-10" db="EMBL/GenBank/DDBJ databases">
        <title>Genome sequence of Phaeocystidibacter marisrubri JCM30614 (type strain).</title>
        <authorList>
            <person name="Bowman J.P."/>
        </authorList>
    </citation>
    <scope>NUCLEOTIDE SEQUENCE [LARGE SCALE GENOMIC DNA]</scope>
    <source>
        <strain evidence="3 4">JCM 30614</strain>
    </source>
</reference>
<organism evidence="3 4">
    <name type="scientific">Phaeocystidibacter marisrubri</name>
    <dbReference type="NCBI Taxonomy" id="1577780"/>
    <lineage>
        <taxon>Bacteria</taxon>
        <taxon>Pseudomonadati</taxon>
        <taxon>Bacteroidota</taxon>
        <taxon>Flavobacteriia</taxon>
        <taxon>Flavobacteriales</taxon>
        <taxon>Phaeocystidibacteraceae</taxon>
        <taxon>Phaeocystidibacter</taxon>
    </lineage>
</organism>
<name>A0A6L3ZF21_9FLAO</name>
<dbReference type="InterPro" id="IPR013766">
    <property type="entry name" value="Thioredoxin_domain"/>
</dbReference>